<dbReference type="InterPro" id="IPR029044">
    <property type="entry name" value="Nucleotide-diphossugar_trans"/>
</dbReference>
<evidence type="ECO:0000259" key="7">
    <source>
        <dbReference type="Pfam" id="PF19320"/>
    </source>
</evidence>
<dbReference type="InterPro" id="IPR040492">
    <property type="entry name" value="GlfT2_N"/>
</dbReference>
<evidence type="ECO:0000256" key="2">
    <source>
        <dbReference type="ARBA" id="ARBA00006739"/>
    </source>
</evidence>
<organism evidence="8 9">
    <name type="scientific">Paenarthrobacter histidinolovorans</name>
    <dbReference type="NCBI Taxonomy" id="43664"/>
    <lineage>
        <taxon>Bacteria</taxon>
        <taxon>Bacillati</taxon>
        <taxon>Actinomycetota</taxon>
        <taxon>Actinomycetes</taxon>
        <taxon>Micrococcales</taxon>
        <taxon>Micrococcaceae</taxon>
        <taxon>Paenarthrobacter</taxon>
    </lineage>
</organism>
<gene>
    <name evidence="8" type="ORF">ABIA52_001487</name>
</gene>
<comment type="pathway">
    <text evidence="1">Cell wall biogenesis; cell wall polysaccharide biosynthesis.</text>
</comment>
<evidence type="ECO:0000259" key="6">
    <source>
        <dbReference type="Pfam" id="PF17994"/>
    </source>
</evidence>
<evidence type="ECO:0000256" key="5">
    <source>
        <dbReference type="SAM" id="MobiDB-lite"/>
    </source>
</evidence>
<name>A0ABW8N3I4_9MICC</name>
<dbReference type="PANTHER" id="PTHR43179">
    <property type="entry name" value="RHAMNOSYLTRANSFERASE WBBL"/>
    <property type="match status" value="1"/>
</dbReference>
<dbReference type="GO" id="GO:0016757">
    <property type="term" value="F:glycosyltransferase activity"/>
    <property type="evidence" value="ECO:0007669"/>
    <property type="project" value="UniProtKB-KW"/>
</dbReference>
<dbReference type="InterPro" id="IPR045699">
    <property type="entry name" value="GlfT2_C"/>
</dbReference>
<accession>A0ABW8N3I4</accession>
<dbReference type="Pfam" id="PF13641">
    <property type="entry name" value="Glyco_tranf_2_3"/>
    <property type="match status" value="1"/>
</dbReference>
<dbReference type="EC" id="2.4.1.288" evidence="8"/>
<dbReference type="SUPFAM" id="SSF53448">
    <property type="entry name" value="Nucleotide-diphospho-sugar transferases"/>
    <property type="match status" value="1"/>
</dbReference>
<dbReference type="Proteomes" id="UP001620520">
    <property type="component" value="Unassembled WGS sequence"/>
</dbReference>
<keyword evidence="3 8" id="KW-0328">Glycosyltransferase</keyword>
<reference evidence="8 9" key="1">
    <citation type="submission" date="2024-10" db="EMBL/GenBank/DDBJ databases">
        <title>Novel secondary metabolite-producing bacteria for plant disease control.</title>
        <authorList>
            <person name="Chevrette M."/>
        </authorList>
    </citation>
    <scope>NUCLEOTIDE SEQUENCE [LARGE SCALE GENOMIC DNA]</scope>
    <source>
        <strain evidence="8 9">J30 TE3557</strain>
    </source>
</reference>
<evidence type="ECO:0000313" key="8">
    <source>
        <dbReference type="EMBL" id="MFK4638598.1"/>
    </source>
</evidence>
<feature type="domain" description="Galactofuranosyltransferase-2 C-terminal" evidence="7">
    <location>
        <begin position="466"/>
        <end position="663"/>
    </location>
</feature>
<comment type="caution">
    <text evidence="8">The sequence shown here is derived from an EMBL/GenBank/DDBJ whole genome shotgun (WGS) entry which is preliminary data.</text>
</comment>
<comment type="similarity">
    <text evidence="2">Belongs to the glycosyltransferase 2 family.</text>
</comment>
<dbReference type="PANTHER" id="PTHR43179:SF12">
    <property type="entry name" value="GALACTOFURANOSYLTRANSFERASE GLFT2"/>
    <property type="match status" value="1"/>
</dbReference>
<keyword evidence="4 8" id="KW-0808">Transferase</keyword>
<evidence type="ECO:0000313" key="9">
    <source>
        <dbReference type="Proteomes" id="UP001620520"/>
    </source>
</evidence>
<feature type="domain" description="Galactofuranosyltransferase GlfT2 N-terminal" evidence="6">
    <location>
        <begin position="79"/>
        <end position="191"/>
    </location>
</feature>
<dbReference type="Pfam" id="PF19320">
    <property type="entry name" value="GlfT2_domain3"/>
    <property type="match status" value="1"/>
</dbReference>
<sequence length="669" mass="74738">MTTTTNESQETAMTASTDVNAPGSTEQNLRIVQRVIFPANRDLDTLPLYVDPDTSTVQRSGRESSDVQAVGMTRQLHPEDILDRGSVQVRRGERLSFGSYFNAFPASYWRKWTIATKTVLHLETEGEGTIIVYRSNARGASQRVDSVLVEGSASNDFELTLAPFGDGGWYWFDLIAGGDGMTLKSAHWAVPDEGRAQGRVTLGVTTFNRADYCLETIKAIDADPGLREILAELIIVDQGNKKVADEDGFDAVAESMGDQLRIINQGNLGGSGGFARNMYEMLVSDKSDYVMLLDDDIELETEGVMRAVAFADLCRKPTIVGGHMFDMYNKSVLHAYSEVVNFYRFLWGPVEGLGNHDFSQAGLRSTPQLHRRWDADYNGWWMCLIPKAVVETIGLSLPVFIKWDDAEYSLRARAAGFPTVTLPGAAVWHVSWADKDDSVDWQAYYHERNRLIATLLHSPFPKGGRILRESLNTDIKHLVSMQYYPEQARVMALRDVLAGPGELHKQLPTTMPKLRAMREEFPDSQVKTDPAAFPEVFLKRPPKKPQSYKQPGALGLLPWAVKTVLKQTLAPVRDTAKANPEAQVAHQDGKWWSLAHLDSAVVSNADGTGASWHLRDPKMARQLVVESAKLHAQLFSNWETLRAQYRDALPEITSMESWRETFEASEPNK</sequence>
<evidence type="ECO:0000256" key="1">
    <source>
        <dbReference type="ARBA" id="ARBA00004776"/>
    </source>
</evidence>
<evidence type="ECO:0000256" key="4">
    <source>
        <dbReference type="ARBA" id="ARBA00022679"/>
    </source>
</evidence>
<proteinExistence type="inferred from homology"/>
<dbReference type="Gene3D" id="3.90.550.60">
    <property type="match status" value="1"/>
</dbReference>
<evidence type="ECO:0000256" key="3">
    <source>
        <dbReference type="ARBA" id="ARBA00022676"/>
    </source>
</evidence>
<dbReference type="EMBL" id="JBIYEW010000003">
    <property type="protein sequence ID" value="MFK4638598.1"/>
    <property type="molecule type" value="Genomic_DNA"/>
</dbReference>
<dbReference type="Pfam" id="PF17994">
    <property type="entry name" value="Glft2_N"/>
    <property type="match status" value="1"/>
</dbReference>
<keyword evidence="9" id="KW-1185">Reference proteome</keyword>
<dbReference type="RefSeq" id="WP_404594046.1">
    <property type="nucleotide sequence ID" value="NZ_JBIYEW010000003.1"/>
</dbReference>
<feature type="region of interest" description="Disordered" evidence="5">
    <location>
        <begin position="1"/>
        <end position="23"/>
    </location>
</feature>
<protein>
    <submittedName>
        <fullName evidence="8">Galactofuranosylgalactofuranosylrhamnosyl-N-acetylglucosaminyl-diphospho-decaprenol beta-1,5/1,6-galactofuranosyltransferase</fullName>
        <ecNumber evidence="8">2.4.1.288</ecNumber>
    </submittedName>
</protein>